<reference evidence="1 2" key="1">
    <citation type="submission" date="2016-11" db="EMBL/GenBank/DDBJ databases">
        <authorList>
            <person name="Jaros S."/>
            <person name="Januszkiewicz K."/>
            <person name="Wedrychowicz H."/>
        </authorList>
    </citation>
    <scope>NUCLEOTIDE SEQUENCE [LARGE SCALE GENOMIC DNA]</scope>
    <source>
        <strain evidence="1 2">GAS86</strain>
    </source>
</reference>
<dbReference type="RefSeq" id="WP_074263026.1">
    <property type="nucleotide sequence ID" value="NZ_FSRM01000001.1"/>
</dbReference>
<protein>
    <submittedName>
        <fullName evidence="1">Uncharacterized protein</fullName>
    </submittedName>
</protein>
<accession>A0A1N6EK37</accession>
<proteinExistence type="predicted"/>
<sequence length="98" mass="11023">MATKKIESHHGYQLDATVDQYQSGPFAGMWFVSNRTADYPMKGIHTTVAHEQNNGPCGSKEDEFKKTFSTLRRFIDDDLARPKASRGTLRDSTDIQNG</sequence>
<name>A0A1N6EK37_9BURK</name>
<dbReference type="AlphaFoldDB" id="A0A1N6EK37"/>
<organism evidence="1 2">
    <name type="scientific">Paraburkholderia phenazinium</name>
    <dbReference type="NCBI Taxonomy" id="60549"/>
    <lineage>
        <taxon>Bacteria</taxon>
        <taxon>Pseudomonadati</taxon>
        <taxon>Pseudomonadota</taxon>
        <taxon>Betaproteobacteria</taxon>
        <taxon>Burkholderiales</taxon>
        <taxon>Burkholderiaceae</taxon>
        <taxon>Paraburkholderia</taxon>
    </lineage>
</organism>
<dbReference type="EMBL" id="FSRM01000001">
    <property type="protein sequence ID" value="SIN83422.1"/>
    <property type="molecule type" value="Genomic_DNA"/>
</dbReference>
<evidence type="ECO:0000313" key="2">
    <source>
        <dbReference type="Proteomes" id="UP000184693"/>
    </source>
</evidence>
<gene>
    <name evidence="1" type="ORF">SAMN05444168_0737</name>
</gene>
<dbReference type="Proteomes" id="UP000184693">
    <property type="component" value="Unassembled WGS sequence"/>
</dbReference>
<evidence type="ECO:0000313" key="1">
    <source>
        <dbReference type="EMBL" id="SIN83422.1"/>
    </source>
</evidence>